<dbReference type="Proteomes" id="UP000887458">
    <property type="component" value="Unassembled WGS sequence"/>
</dbReference>
<name>A0ABQ8JNA4_DERPT</name>
<dbReference type="EMBL" id="NJHN03000031">
    <property type="protein sequence ID" value="KAH9423776.1"/>
    <property type="molecule type" value="Genomic_DNA"/>
</dbReference>
<evidence type="ECO:0000313" key="2">
    <source>
        <dbReference type="Proteomes" id="UP000887458"/>
    </source>
</evidence>
<protein>
    <submittedName>
        <fullName evidence="1">Uncharacterized protein</fullName>
    </submittedName>
</protein>
<organism evidence="1 2">
    <name type="scientific">Dermatophagoides pteronyssinus</name>
    <name type="common">European house dust mite</name>
    <dbReference type="NCBI Taxonomy" id="6956"/>
    <lineage>
        <taxon>Eukaryota</taxon>
        <taxon>Metazoa</taxon>
        <taxon>Ecdysozoa</taxon>
        <taxon>Arthropoda</taxon>
        <taxon>Chelicerata</taxon>
        <taxon>Arachnida</taxon>
        <taxon>Acari</taxon>
        <taxon>Acariformes</taxon>
        <taxon>Sarcoptiformes</taxon>
        <taxon>Astigmata</taxon>
        <taxon>Psoroptidia</taxon>
        <taxon>Analgoidea</taxon>
        <taxon>Pyroglyphidae</taxon>
        <taxon>Dermatophagoidinae</taxon>
        <taxon>Dermatophagoides</taxon>
    </lineage>
</organism>
<comment type="caution">
    <text evidence="1">The sequence shown here is derived from an EMBL/GenBank/DDBJ whole genome shotgun (WGS) entry which is preliminary data.</text>
</comment>
<gene>
    <name evidence="1" type="ORF">DERP_005357</name>
</gene>
<keyword evidence="2" id="KW-1185">Reference proteome</keyword>
<reference evidence="1 2" key="1">
    <citation type="journal article" date="2018" name="J. Allergy Clin. Immunol.">
        <title>High-quality assembly of Dermatophagoides pteronyssinus genome and transcriptome reveals a wide range of novel allergens.</title>
        <authorList>
            <person name="Liu X.Y."/>
            <person name="Yang K.Y."/>
            <person name="Wang M.Q."/>
            <person name="Kwok J.S."/>
            <person name="Zeng X."/>
            <person name="Yang Z."/>
            <person name="Xiao X.J."/>
            <person name="Lau C.P."/>
            <person name="Li Y."/>
            <person name="Huang Z.M."/>
            <person name="Ba J.G."/>
            <person name="Yim A.K."/>
            <person name="Ouyang C.Y."/>
            <person name="Ngai S.M."/>
            <person name="Chan T.F."/>
            <person name="Leung E.L."/>
            <person name="Liu L."/>
            <person name="Liu Z.G."/>
            <person name="Tsui S.K."/>
        </authorList>
    </citation>
    <scope>NUCLEOTIDE SEQUENCE [LARGE SCALE GENOMIC DNA]</scope>
    <source>
        <strain evidence="1">Derp</strain>
    </source>
</reference>
<reference evidence="1 2" key="2">
    <citation type="journal article" date="2022" name="Mol. Biol. Evol.">
        <title>Comparative Genomics Reveals Insights into the Divergent Evolution of Astigmatic Mites and Household Pest Adaptations.</title>
        <authorList>
            <person name="Xiong Q."/>
            <person name="Wan A.T."/>
            <person name="Liu X."/>
            <person name="Fung C.S."/>
            <person name="Xiao X."/>
            <person name="Malainual N."/>
            <person name="Hou J."/>
            <person name="Wang L."/>
            <person name="Wang M."/>
            <person name="Yang K.Y."/>
            <person name="Cui Y."/>
            <person name="Leung E.L."/>
            <person name="Nong W."/>
            <person name="Shin S.K."/>
            <person name="Au S.W."/>
            <person name="Jeong K.Y."/>
            <person name="Chew F.T."/>
            <person name="Hui J.H."/>
            <person name="Leung T.F."/>
            <person name="Tungtrongchitr A."/>
            <person name="Zhong N."/>
            <person name="Liu Z."/>
            <person name="Tsui S.K."/>
        </authorList>
    </citation>
    <scope>NUCLEOTIDE SEQUENCE [LARGE SCALE GENOMIC DNA]</scope>
    <source>
        <strain evidence="1">Derp</strain>
    </source>
</reference>
<proteinExistence type="predicted"/>
<sequence>MTVYAYNNLFLKSTLLFVNNADRLGCCLIFEPAKMLTEPISKLWKRDPKDIGRKDRNQPEKTSRH</sequence>
<evidence type="ECO:0000313" key="1">
    <source>
        <dbReference type="EMBL" id="KAH9423776.1"/>
    </source>
</evidence>
<accession>A0ABQ8JNA4</accession>